<keyword evidence="3 5" id="KW-0256">Endoplasmic reticulum</keyword>
<dbReference type="PANTHER" id="PTHR11073">
    <property type="entry name" value="CALRETICULIN AND CALNEXIN"/>
    <property type="match status" value="1"/>
</dbReference>
<evidence type="ECO:0000256" key="1">
    <source>
        <dbReference type="ARBA" id="ARBA00004240"/>
    </source>
</evidence>
<dbReference type="EMBL" id="VZUB01022897">
    <property type="protein sequence ID" value="NXU77871.1"/>
    <property type="molecule type" value="Genomic_DNA"/>
</dbReference>
<dbReference type="GO" id="GO:0036503">
    <property type="term" value="P:ERAD pathway"/>
    <property type="evidence" value="ECO:0007669"/>
    <property type="project" value="TreeGrafter"/>
</dbReference>
<dbReference type="InterPro" id="IPR013320">
    <property type="entry name" value="ConA-like_dom_sf"/>
</dbReference>
<dbReference type="InterPro" id="IPR001580">
    <property type="entry name" value="Calret/calnex"/>
</dbReference>
<reference evidence="6 7" key="1">
    <citation type="submission" date="2019-09" db="EMBL/GenBank/DDBJ databases">
        <title>Bird 10,000 Genomes (B10K) Project - Family phase.</title>
        <authorList>
            <person name="Zhang G."/>
        </authorList>
    </citation>
    <scope>NUCLEOTIDE SEQUENCE [LARGE SCALE GENOMIC DNA]</scope>
    <source>
        <strain evidence="6">OUT-0002</strain>
    </source>
</reference>
<dbReference type="PANTHER" id="PTHR11073:SF3">
    <property type="entry name" value="CALRETICULIN-3"/>
    <property type="match status" value="1"/>
</dbReference>
<dbReference type="GO" id="GO:0005509">
    <property type="term" value="F:calcium ion binding"/>
    <property type="evidence" value="ECO:0007669"/>
    <property type="project" value="InterPro"/>
</dbReference>
<dbReference type="Pfam" id="PF00262">
    <property type="entry name" value="Calreticulin"/>
    <property type="match status" value="2"/>
</dbReference>
<evidence type="ECO:0000313" key="6">
    <source>
        <dbReference type="EMBL" id="NXU77871.1"/>
    </source>
</evidence>
<evidence type="ECO:0000313" key="7">
    <source>
        <dbReference type="Proteomes" id="UP000579904"/>
    </source>
</evidence>
<gene>
    <name evidence="6" type="primary">Calr</name>
    <name evidence="6" type="ORF">OREMEL_R00280</name>
</gene>
<dbReference type="SUPFAM" id="SSF49899">
    <property type="entry name" value="Concanavalin A-like lectins/glucanases"/>
    <property type="match status" value="1"/>
</dbReference>
<dbReference type="Gene3D" id="2.10.250.10">
    <property type="entry name" value="Calreticulin/calnexin, P domain"/>
    <property type="match status" value="1"/>
</dbReference>
<organism evidence="6 7">
    <name type="scientific">Oreotrochilus melanogaster</name>
    <dbReference type="NCBI Taxonomy" id="689266"/>
    <lineage>
        <taxon>Eukaryota</taxon>
        <taxon>Metazoa</taxon>
        <taxon>Chordata</taxon>
        <taxon>Craniata</taxon>
        <taxon>Vertebrata</taxon>
        <taxon>Euteleostomi</taxon>
        <taxon>Archelosauria</taxon>
        <taxon>Archosauria</taxon>
        <taxon>Dinosauria</taxon>
        <taxon>Saurischia</taxon>
        <taxon>Theropoda</taxon>
        <taxon>Coelurosauria</taxon>
        <taxon>Aves</taxon>
        <taxon>Neognathae</taxon>
        <taxon>Neoaves</taxon>
        <taxon>Strisores</taxon>
        <taxon>Apodiformes</taxon>
        <taxon>Trochilidae</taxon>
        <taxon>Oreotrochilus</taxon>
    </lineage>
</organism>
<evidence type="ECO:0000256" key="5">
    <source>
        <dbReference type="RuleBase" id="RU362126"/>
    </source>
</evidence>
<keyword evidence="4 5" id="KW-0143">Chaperone</keyword>
<dbReference type="OrthoDB" id="1938156at2759"/>
<dbReference type="GO" id="GO:0051082">
    <property type="term" value="F:unfolded protein binding"/>
    <property type="evidence" value="ECO:0007669"/>
    <property type="project" value="InterPro"/>
</dbReference>
<dbReference type="SUPFAM" id="SSF63887">
    <property type="entry name" value="P-domain of calnexin/calreticulin"/>
    <property type="match status" value="1"/>
</dbReference>
<comment type="subcellular location">
    <subcellularLocation>
        <location evidence="1">Endoplasmic reticulum</location>
    </subcellularLocation>
</comment>
<sequence length="176" mass="20312">GPDICGSETKKVHVILNYKHKYHAIRRLSRWKVDGYTHLSTLIIRPDQTCGVKTDNEMVASGSLEDDFDFLPPRKMNDPRVRKPTEWDNRVQIDDPNDIKLEGKWKPREILNPNYRGAWPHPQVDNPNYSPDFCISSYENIGIIGLDIWQVGAGTIFDNFLIPEEFGDETWGETKV</sequence>
<dbReference type="GO" id="GO:0005789">
    <property type="term" value="C:endoplasmic reticulum membrane"/>
    <property type="evidence" value="ECO:0007669"/>
    <property type="project" value="TreeGrafter"/>
</dbReference>
<protein>
    <submittedName>
        <fullName evidence="6">CALR protein</fullName>
    </submittedName>
</protein>
<evidence type="ECO:0000256" key="4">
    <source>
        <dbReference type="ARBA" id="ARBA00023186"/>
    </source>
</evidence>
<comment type="caution">
    <text evidence="6">The sequence shown here is derived from an EMBL/GenBank/DDBJ whole genome shotgun (WGS) entry which is preliminary data.</text>
</comment>
<keyword evidence="7" id="KW-1185">Reference proteome</keyword>
<dbReference type="Proteomes" id="UP000579904">
    <property type="component" value="Unassembled WGS sequence"/>
</dbReference>
<comment type="similarity">
    <text evidence="2 5">Belongs to the calreticulin family.</text>
</comment>
<feature type="non-terminal residue" evidence="6">
    <location>
        <position position="1"/>
    </location>
</feature>
<evidence type="ECO:0000256" key="3">
    <source>
        <dbReference type="ARBA" id="ARBA00022824"/>
    </source>
</evidence>
<dbReference type="InterPro" id="IPR009033">
    <property type="entry name" value="Calreticulin/calnexin_P_dom_sf"/>
</dbReference>
<dbReference type="PRINTS" id="PR00626">
    <property type="entry name" value="CALRETICULIN"/>
</dbReference>
<name>A0A7L3NKJ6_9AVES</name>
<feature type="non-terminal residue" evidence="6">
    <location>
        <position position="176"/>
    </location>
</feature>
<evidence type="ECO:0000256" key="2">
    <source>
        <dbReference type="ARBA" id="ARBA00010983"/>
    </source>
</evidence>
<dbReference type="AlphaFoldDB" id="A0A7L3NKJ6"/>
<dbReference type="GO" id="GO:0006457">
    <property type="term" value="P:protein folding"/>
    <property type="evidence" value="ECO:0007669"/>
    <property type="project" value="InterPro"/>
</dbReference>
<dbReference type="Gene3D" id="2.60.120.200">
    <property type="match status" value="1"/>
</dbReference>
<accession>A0A7L3NKJ6</accession>
<proteinExistence type="inferred from homology"/>